<organism evidence="1">
    <name type="scientific">bioreactor metagenome</name>
    <dbReference type="NCBI Taxonomy" id="1076179"/>
    <lineage>
        <taxon>unclassified sequences</taxon>
        <taxon>metagenomes</taxon>
        <taxon>ecological metagenomes</taxon>
    </lineage>
</organism>
<accession>A0A645IGN2</accession>
<gene>
    <name evidence="1" type="ORF">SDC9_198095</name>
</gene>
<sequence>MFVYILVCDLTVPQVEHLLESILKTYERLKELGFTYYNGKIVVTDTEEVSHE</sequence>
<dbReference type="EMBL" id="VSSQ01114676">
    <property type="protein sequence ID" value="MPN50468.1"/>
    <property type="molecule type" value="Genomic_DNA"/>
</dbReference>
<comment type="caution">
    <text evidence="1">The sequence shown here is derived from an EMBL/GenBank/DDBJ whole genome shotgun (WGS) entry which is preliminary data.</text>
</comment>
<proteinExistence type="predicted"/>
<dbReference type="AlphaFoldDB" id="A0A645IGN2"/>
<name>A0A645IGN2_9ZZZZ</name>
<reference evidence="1" key="1">
    <citation type="submission" date="2019-08" db="EMBL/GenBank/DDBJ databases">
        <authorList>
            <person name="Kucharzyk K."/>
            <person name="Murdoch R.W."/>
            <person name="Higgins S."/>
            <person name="Loffler F."/>
        </authorList>
    </citation>
    <scope>NUCLEOTIDE SEQUENCE</scope>
</reference>
<protein>
    <submittedName>
        <fullName evidence="1">Uncharacterized protein</fullName>
    </submittedName>
</protein>
<evidence type="ECO:0000313" key="1">
    <source>
        <dbReference type="EMBL" id="MPN50468.1"/>
    </source>
</evidence>